<dbReference type="EMBL" id="JASHIF010000007">
    <property type="protein sequence ID" value="MDI9859156.1"/>
    <property type="molecule type" value="Genomic_DNA"/>
</dbReference>
<evidence type="ECO:0000313" key="1">
    <source>
        <dbReference type="EMBL" id="MDI9859156.1"/>
    </source>
</evidence>
<proteinExistence type="predicted"/>
<sequence length="425" mass="49390">MMQEAFLHHVWQFQKFSSLSLVSTQAEPIQVLKVGYHNTHAGADFLEAHIQIGVVEWIGSVEIHLKSSDWEQHTHQHDQSYGNVILHVVWENDREVYRHDGTIMPTLVVKDLIDVRLLQSYSAFMARPTQILCQGQFEEVPFIRKLGMLDKALLLRLEKKAHHIMELFAKCNQDWEDVAYRLLAKNFGFVVNAEPFMRLAENLPLKCIHKHRDNLFQIEAMVFGVAGLLEVIEENDDYQQSLKQEFKFLSAKYQLKPVIESHEWKFLRMRPANFPTIRLAQWAALIGKNANLFSLMIYFKDTQTIESLFSINTSPYWENHYRFGKSTETRVKSFGKSSFENILINTVVPLMAGYGRYKNEPVLVDKAIAMLEEIKPEKNHILAIWQELHLPIKNAADSQGALEWMKSFCHTKRCLSCEVGLFLLR</sequence>
<dbReference type="RefSeq" id="WP_283344165.1">
    <property type="nucleotide sequence ID" value="NZ_JASHIF010000007.1"/>
</dbReference>
<gene>
    <name evidence="1" type="ORF">QM524_08055</name>
</gene>
<dbReference type="Pfam" id="PF11013">
    <property type="entry name" value="DUF2851"/>
    <property type="match status" value="1"/>
</dbReference>
<accession>A0ABT6Y6K3</accession>
<protein>
    <submittedName>
        <fullName evidence="1">DUF2851 family protein</fullName>
    </submittedName>
</protein>
<dbReference type="InterPro" id="IPR021272">
    <property type="entry name" value="DUF2851"/>
</dbReference>
<organism evidence="1 2">
    <name type="scientific">Flectobacillus roseus</name>
    <dbReference type="NCBI Taxonomy" id="502259"/>
    <lineage>
        <taxon>Bacteria</taxon>
        <taxon>Pseudomonadati</taxon>
        <taxon>Bacteroidota</taxon>
        <taxon>Cytophagia</taxon>
        <taxon>Cytophagales</taxon>
        <taxon>Flectobacillaceae</taxon>
        <taxon>Flectobacillus</taxon>
    </lineage>
</organism>
<evidence type="ECO:0000313" key="2">
    <source>
        <dbReference type="Proteomes" id="UP001236507"/>
    </source>
</evidence>
<comment type="caution">
    <text evidence="1">The sequence shown here is derived from an EMBL/GenBank/DDBJ whole genome shotgun (WGS) entry which is preliminary data.</text>
</comment>
<name>A0ABT6Y6K3_9BACT</name>
<reference evidence="1 2" key="1">
    <citation type="submission" date="2023-05" db="EMBL/GenBank/DDBJ databases">
        <title>Novel species of genus Flectobacillus isolated from stream in China.</title>
        <authorList>
            <person name="Lu H."/>
        </authorList>
    </citation>
    <scope>NUCLEOTIDE SEQUENCE [LARGE SCALE GENOMIC DNA]</scope>
    <source>
        <strain evidence="1 2">KCTC 42575</strain>
    </source>
</reference>
<keyword evidence="2" id="KW-1185">Reference proteome</keyword>
<dbReference type="Proteomes" id="UP001236507">
    <property type="component" value="Unassembled WGS sequence"/>
</dbReference>